<dbReference type="GO" id="GO:0061799">
    <property type="term" value="F:cyclic pyranopterin monophosphate synthase activity"/>
    <property type="evidence" value="ECO:0007669"/>
    <property type="project" value="TreeGrafter"/>
</dbReference>
<comment type="function">
    <text evidence="12">Catalyzes the cyclization of GTP to (8S)-3',8-cyclo-7,8-dihydroguanosine 5'-triphosphate.</text>
</comment>
<comment type="cofactor">
    <cofactor evidence="12">
        <name>[4Fe-4S] cluster</name>
        <dbReference type="ChEBI" id="CHEBI:49883"/>
    </cofactor>
    <text evidence="12">Binds 2 [4Fe-4S] clusters. Binds 1 [4Fe-4S] cluster coordinated with 3 cysteines and an exchangeable S-adenosyl-L-methionine and 1 [4Fe-4S] cluster coordinated with 3 cysteines and the GTP-derived substrate.</text>
</comment>
<dbReference type="GO" id="GO:0005525">
    <property type="term" value="F:GTP binding"/>
    <property type="evidence" value="ECO:0007669"/>
    <property type="project" value="UniProtKB-UniRule"/>
</dbReference>
<keyword evidence="2 12" id="KW-0004">4Fe-4S</keyword>
<keyword evidence="3 12" id="KW-0949">S-adenosyl-L-methionine</keyword>
<feature type="binding site" evidence="12">
    <location>
        <position position="32"/>
    </location>
    <ligand>
        <name>[4Fe-4S] cluster</name>
        <dbReference type="ChEBI" id="CHEBI:49883"/>
        <label>1</label>
        <note>4Fe-4S-S-AdoMet</note>
    </ligand>
</feature>
<dbReference type="SUPFAM" id="SSF102114">
    <property type="entry name" value="Radical SAM enzymes"/>
    <property type="match status" value="1"/>
</dbReference>
<dbReference type="InterPro" id="IPR000385">
    <property type="entry name" value="MoaA_NifB_PqqE_Fe-S-bd_CS"/>
</dbReference>
<dbReference type="GO" id="GO:1904047">
    <property type="term" value="F:S-adenosyl-L-methionine binding"/>
    <property type="evidence" value="ECO:0007669"/>
    <property type="project" value="UniProtKB-UniRule"/>
</dbReference>
<dbReference type="GO" id="GO:0051539">
    <property type="term" value="F:4 iron, 4 sulfur cluster binding"/>
    <property type="evidence" value="ECO:0007669"/>
    <property type="project" value="UniProtKB-UniRule"/>
</dbReference>
<feature type="binding site" evidence="12">
    <location>
        <begin position="263"/>
        <end position="265"/>
    </location>
    <ligand>
        <name>GTP</name>
        <dbReference type="ChEBI" id="CHEBI:37565"/>
    </ligand>
</feature>
<dbReference type="Gene3D" id="3.20.20.70">
    <property type="entry name" value="Aldolase class I"/>
    <property type="match status" value="1"/>
</dbReference>
<dbReference type="Proteomes" id="UP000250234">
    <property type="component" value="Unassembled WGS sequence"/>
</dbReference>
<dbReference type="PROSITE" id="PS01305">
    <property type="entry name" value="MOAA_NIFB_PQQE"/>
    <property type="match status" value="1"/>
</dbReference>
<dbReference type="SFLD" id="SFLDG01386">
    <property type="entry name" value="main_SPASM_domain-containing"/>
    <property type="match status" value="1"/>
</dbReference>
<dbReference type="CDD" id="cd21117">
    <property type="entry name" value="Twitch_MoaA"/>
    <property type="match status" value="1"/>
</dbReference>
<name>A0A2X2WT26_CLOPF</name>
<dbReference type="NCBIfam" id="NF001199">
    <property type="entry name" value="PRK00164.2-1"/>
    <property type="match status" value="1"/>
</dbReference>
<evidence type="ECO:0000256" key="5">
    <source>
        <dbReference type="ARBA" id="ARBA00022741"/>
    </source>
</evidence>
<dbReference type="AlphaFoldDB" id="A0A2X2WT26"/>
<feature type="binding site" evidence="12">
    <location>
        <position position="258"/>
    </location>
    <ligand>
        <name>[4Fe-4S] cluster</name>
        <dbReference type="ChEBI" id="CHEBI:49883"/>
        <label>2</label>
        <note>4Fe-4S-substrate</note>
    </ligand>
</feature>
<evidence type="ECO:0000256" key="9">
    <source>
        <dbReference type="ARBA" id="ARBA00023150"/>
    </source>
</evidence>
<dbReference type="InterPro" id="IPR013785">
    <property type="entry name" value="Aldolase_TIM"/>
</dbReference>
<feature type="binding site" evidence="12">
    <location>
        <position position="21"/>
    </location>
    <ligand>
        <name>GTP</name>
        <dbReference type="ChEBI" id="CHEBI:37565"/>
    </ligand>
</feature>
<feature type="binding site" evidence="12">
    <location>
        <position position="102"/>
    </location>
    <ligand>
        <name>GTP</name>
        <dbReference type="ChEBI" id="CHEBI:37565"/>
    </ligand>
</feature>
<feature type="binding site" evidence="12">
    <location>
        <position position="261"/>
    </location>
    <ligand>
        <name>[4Fe-4S] cluster</name>
        <dbReference type="ChEBI" id="CHEBI:49883"/>
        <label>2</label>
        <note>4Fe-4S-substrate</note>
    </ligand>
</feature>
<keyword evidence="10 12" id="KW-0456">Lyase</keyword>
<keyword evidence="4 12" id="KW-0479">Metal-binding</keyword>
<feature type="binding site" evidence="12">
    <location>
        <position position="35"/>
    </location>
    <ligand>
        <name>[4Fe-4S] cluster</name>
        <dbReference type="ChEBI" id="CHEBI:49883"/>
        <label>1</label>
        <note>4Fe-4S-S-AdoMet</note>
    </ligand>
</feature>
<dbReference type="InterPro" id="IPR058240">
    <property type="entry name" value="rSAM_sf"/>
</dbReference>
<dbReference type="HAMAP" id="MF_01225_B">
    <property type="entry name" value="MoaA_B"/>
    <property type="match status" value="1"/>
</dbReference>
<dbReference type="CDD" id="cd01335">
    <property type="entry name" value="Radical_SAM"/>
    <property type="match status" value="1"/>
</dbReference>
<evidence type="ECO:0000256" key="12">
    <source>
        <dbReference type="HAMAP-Rule" id="MF_01225"/>
    </source>
</evidence>
<evidence type="ECO:0000256" key="4">
    <source>
        <dbReference type="ARBA" id="ARBA00022723"/>
    </source>
</evidence>
<evidence type="ECO:0000256" key="6">
    <source>
        <dbReference type="ARBA" id="ARBA00023004"/>
    </source>
</evidence>
<keyword evidence="8 12" id="KW-0342">GTP-binding</keyword>
<keyword evidence="6 12" id="KW-0408">Iron</keyword>
<evidence type="ECO:0000256" key="10">
    <source>
        <dbReference type="ARBA" id="ARBA00023239"/>
    </source>
</evidence>
<dbReference type="NCBIfam" id="TIGR02666">
    <property type="entry name" value="moaA"/>
    <property type="match status" value="1"/>
</dbReference>
<sequence length="331" mass="38390">MYKEEGEKMKDKYGREIDYLRISLTDKCNLRCAYCMEKDHNDFIHNDKLMTLDEILRVVKECASIGIKKVRLTGGEPLVREGIVDLIKNINKIPEIEEICLTTNGILLGDKVKELSENGLKRVNISLDTLKEDRFKEITRIGTLDKVLYSIEKCLENNVKVKINTVILEDFNKDEILDLINLAYKNPIDLRFIELMPIGEGKKFKGVTNSEILEIIKKEKKVLSDGKTLRLNGPAKYISIEGFKGKIGFISAMSDCFCEDCNRIRVTPEGFMKQCLHWKYGINLRDKMRNGISDEELREIIKKSIYEKPEKHNFKMKEKDEDKRFMYEIGG</sequence>
<proteinExistence type="inferred from homology"/>
<dbReference type="InterPro" id="IPR006638">
    <property type="entry name" value="Elp3/MiaA/NifB-like_rSAM"/>
</dbReference>
<dbReference type="InterPro" id="IPR013483">
    <property type="entry name" value="MoaA"/>
</dbReference>
<keyword evidence="7 12" id="KW-0411">Iron-sulfur</keyword>
<evidence type="ECO:0000256" key="3">
    <source>
        <dbReference type="ARBA" id="ARBA00022691"/>
    </source>
</evidence>
<dbReference type="PANTHER" id="PTHR22960">
    <property type="entry name" value="MOLYBDOPTERIN COFACTOR SYNTHESIS PROTEIN A"/>
    <property type="match status" value="1"/>
</dbReference>
<feature type="binding site" evidence="12">
    <location>
        <position position="28"/>
    </location>
    <ligand>
        <name>[4Fe-4S] cluster</name>
        <dbReference type="ChEBI" id="CHEBI:49883"/>
        <label>1</label>
        <note>4Fe-4S-S-AdoMet</note>
    </ligand>
</feature>
<feature type="domain" description="Radical SAM core" evidence="13">
    <location>
        <begin position="12"/>
        <end position="241"/>
    </location>
</feature>
<comment type="catalytic activity">
    <reaction evidence="11 12">
        <text>GTP + AH2 + S-adenosyl-L-methionine = (8S)-3',8-cyclo-7,8-dihydroguanosine 5'-triphosphate + 5'-deoxyadenosine + L-methionine + A + H(+)</text>
        <dbReference type="Rhea" id="RHEA:49576"/>
        <dbReference type="ChEBI" id="CHEBI:13193"/>
        <dbReference type="ChEBI" id="CHEBI:15378"/>
        <dbReference type="ChEBI" id="CHEBI:17319"/>
        <dbReference type="ChEBI" id="CHEBI:17499"/>
        <dbReference type="ChEBI" id="CHEBI:37565"/>
        <dbReference type="ChEBI" id="CHEBI:57844"/>
        <dbReference type="ChEBI" id="CHEBI:59789"/>
        <dbReference type="ChEBI" id="CHEBI:131766"/>
        <dbReference type="EC" id="4.1.99.22"/>
    </reaction>
</comment>
<dbReference type="UniPathway" id="UPA00344"/>
<dbReference type="InterPro" id="IPR040064">
    <property type="entry name" value="MoaA-like"/>
</dbReference>
<organism evidence="14 15">
    <name type="scientific">Clostridium perfringens</name>
    <dbReference type="NCBI Taxonomy" id="1502"/>
    <lineage>
        <taxon>Bacteria</taxon>
        <taxon>Bacillati</taxon>
        <taxon>Bacillota</taxon>
        <taxon>Clostridia</taxon>
        <taxon>Eubacteriales</taxon>
        <taxon>Clostridiaceae</taxon>
        <taxon>Clostridium</taxon>
    </lineage>
</organism>
<feature type="binding site" evidence="12">
    <location>
        <position position="75"/>
    </location>
    <ligand>
        <name>S-adenosyl-L-methionine</name>
        <dbReference type="ChEBI" id="CHEBI:59789"/>
    </ligand>
</feature>
<evidence type="ECO:0000313" key="14">
    <source>
        <dbReference type="EMBL" id="SQC07449.1"/>
    </source>
</evidence>
<feature type="binding site" evidence="12">
    <location>
        <position position="34"/>
    </location>
    <ligand>
        <name>S-adenosyl-L-methionine</name>
        <dbReference type="ChEBI" id="CHEBI:59789"/>
    </ligand>
</feature>
<feature type="binding site" evidence="12">
    <location>
        <position position="71"/>
    </location>
    <ligand>
        <name>GTP</name>
        <dbReference type="ChEBI" id="CHEBI:37565"/>
    </ligand>
</feature>
<evidence type="ECO:0000256" key="2">
    <source>
        <dbReference type="ARBA" id="ARBA00022485"/>
    </source>
</evidence>
<comment type="subunit">
    <text evidence="12">Monomer and homodimer.</text>
</comment>
<evidence type="ECO:0000256" key="8">
    <source>
        <dbReference type="ARBA" id="ARBA00023134"/>
    </source>
</evidence>
<gene>
    <name evidence="12 14" type="primary">moaA</name>
    <name evidence="14" type="ORF">NCTC8081_01578</name>
</gene>
<comment type="similarity">
    <text evidence="12">Belongs to the radical SAM superfamily. MoaA family.</text>
</comment>
<evidence type="ECO:0000256" key="11">
    <source>
        <dbReference type="ARBA" id="ARBA00048697"/>
    </source>
</evidence>
<accession>A0A2X2WT26</accession>
<dbReference type="SMART" id="SM00729">
    <property type="entry name" value="Elp3"/>
    <property type="match status" value="1"/>
</dbReference>
<dbReference type="EC" id="4.1.99.22" evidence="1 12"/>
<dbReference type="GO" id="GO:0006777">
    <property type="term" value="P:Mo-molybdopterin cofactor biosynthetic process"/>
    <property type="evidence" value="ECO:0007669"/>
    <property type="project" value="UniProtKB-UniRule"/>
</dbReference>
<dbReference type="GO" id="GO:0061798">
    <property type="term" value="F:GTP 3',8'-cyclase activity"/>
    <property type="evidence" value="ECO:0007669"/>
    <property type="project" value="UniProtKB-UniRule"/>
</dbReference>
<feature type="binding site" evidence="12">
    <location>
        <position position="126"/>
    </location>
    <ligand>
        <name>S-adenosyl-L-methionine</name>
        <dbReference type="ChEBI" id="CHEBI:59789"/>
    </ligand>
</feature>
<reference evidence="14 15" key="1">
    <citation type="submission" date="2018-06" db="EMBL/GenBank/DDBJ databases">
        <authorList>
            <consortium name="Pathogen Informatics"/>
            <person name="Doyle S."/>
        </authorList>
    </citation>
    <scope>NUCLEOTIDE SEQUENCE [LARGE SCALE GENOMIC DNA]</scope>
    <source>
        <strain evidence="14 15">NCTC8081</strain>
    </source>
</reference>
<dbReference type="SFLD" id="SFLDG01067">
    <property type="entry name" value="SPASM/twitch_domain_containing"/>
    <property type="match status" value="1"/>
</dbReference>
<feature type="binding site" evidence="12">
    <location>
        <position position="196"/>
    </location>
    <ligand>
        <name>S-adenosyl-L-methionine</name>
        <dbReference type="ChEBI" id="CHEBI:59789"/>
    </ligand>
</feature>
<keyword evidence="9 12" id="KW-0501">Molybdenum cofactor biosynthesis</keyword>
<dbReference type="Pfam" id="PF06463">
    <property type="entry name" value="Mob_synth_C"/>
    <property type="match status" value="1"/>
</dbReference>
<evidence type="ECO:0000256" key="7">
    <source>
        <dbReference type="ARBA" id="ARBA00023014"/>
    </source>
</evidence>
<dbReference type="SFLD" id="SFLDG01383">
    <property type="entry name" value="cyclic_pyranopterin_phosphate"/>
    <property type="match status" value="1"/>
</dbReference>
<feature type="binding site" evidence="12">
    <location>
        <position position="162"/>
    </location>
    <ligand>
        <name>GTP</name>
        <dbReference type="ChEBI" id="CHEBI:37565"/>
    </ligand>
</feature>
<feature type="binding site" evidence="12">
    <location>
        <position position="275"/>
    </location>
    <ligand>
        <name>[4Fe-4S] cluster</name>
        <dbReference type="ChEBI" id="CHEBI:49883"/>
        <label>2</label>
        <note>4Fe-4S-substrate</note>
    </ligand>
</feature>
<dbReference type="SFLD" id="SFLDS00029">
    <property type="entry name" value="Radical_SAM"/>
    <property type="match status" value="1"/>
</dbReference>
<dbReference type="PROSITE" id="PS51918">
    <property type="entry name" value="RADICAL_SAM"/>
    <property type="match status" value="1"/>
</dbReference>
<evidence type="ECO:0000313" key="15">
    <source>
        <dbReference type="Proteomes" id="UP000250234"/>
    </source>
</evidence>
<dbReference type="InterPro" id="IPR010505">
    <property type="entry name" value="MoaA_twitch"/>
</dbReference>
<dbReference type="GO" id="GO:0046872">
    <property type="term" value="F:metal ion binding"/>
    <property type="evidence" value="ECO:0007669"/>
    <property type="project" value="UniProtKB-KW"/>
</dbReference>
<protein>
    <recommendedName>
        <fullName evidence="1 12">GTP 3',8-cyclase</fullName>
        <ecNumber evidence="1 12">4.1.99.22</ecNumber>
    </recommendedName>
    <alternativeName>
        <fullName evidence="12">Molybdenum cofactor biosynthesis protein A</fullName>
    </alternativeName>
</protein>
<dbReference type="InterPro" id="IPR007197">
    <property type="entry name" value="rSAM"/>
</dbReference>
<comment type="pathway">
    <text evidence="12">Cofactor biosynthesis; molybdopterin biosynthesis.</text>
</comment>
<dbReference type="EMBL" id="UAWO01000002">
    <property type="protein sequence ID" value="SQC07449.1"/>
    <property type="molecule type" value="Genomic_DNA"/>
</dbReference>
<dbReference type="Pfam" id="PF04055">
    <property type="entry name" value="Radical_SAM"/>
    <property type="match status" value="1"/>
</dbReference>
<dbReference type="InterPro" id="IPR050105">
    <property type="entry name" value="MoCo_biosynth_MoaA/MoaC"/>
</dbReference>
<dbReference type="PANTHER" id="PTHR22960:SF0">
    <property type="entry name" value="MOLYBDENUM COFACTOR BIOSYNTHESIS PROTEIN 1"/>
    <property type="match status" value="1"/>
</dbReference>
<evidence type="ECO:0000256" key="1">
    <source>
        <dbReference type="ARBA" id="ARBA00012167"/>
    </source>
</evidence>
<keyword evidence="5 12" id="KW-0547">Nucleotide-binding</keyword>
<evidence type="ECO:0000259" key="13">
    <source>
        <dbReference type="PROSITE" id="PS51918"/>
    </source>
</evidence>